<feature type="region of interest" description="Disordered" evidence="1">
    <location>
        <begin position="105"/>
        <end position="155"/>
    </location>
</feature>
<organism evidence="3 4">
    <name type="scientific">Terrabacter aerolatus</name>
    <dbReference type="NCBI Taxonomy" id="422442"/>
    <lineage>
        <taxon>Bacteria</taxon>
        <taxon>Bacillati</taxon>
        <taxon>Actinomycetota</taxon>
        <taxon>Actinomycetes</taxon>
        <taxon>Micrococcales</taxon>
        <taxon>Intrasporangiaceae</taxon>
        <taxon>Terrabacter</taxon>
    </lineage>
</organism>
<dbReference type="AlphaFoldDB" id="A0A512D3X5"/>
<reference evidence="3 4" key="1">
    <citation type="submission" date="2019-07" db="EMBL/GenBank/DDBJ databases">
        <title>Whole genome shotgun sequence of Terrabacter aerolatus NBRC 106305.</title>
        <authorList>
            <person name="Hosoyama A."/>
            <person name="Uohara A."/>
            <person name="Ohji S."/>
            <person name="Ichikawa N."/>
        </authorList>
    </citation>
    <scope>NUCLEOTIDE SEQUENCE [LARGE SCALE GENOMIC DNA]</scope>
    <source>
        <strain evidence="3 4">NBRC 106305</strain>
    </source>
</reference>
<protein>
    <recommendedName>
        <fullName evidence="2">STAS domain-containing protein</fullName>
    </recommendedName>
</protein>
<evidence type="ECO:0000313" key="3">
    <source>
        <dbReference type="EMBL" id="GEO31165.1"/>
    </source>
</evidence>
<keyword evidence="4" id="KW-1185">Reference proteome</keyword>
<feature type="compositionally biased region" description="Pro residues" evidence="1">
    <location>
        <begin position="121"/>
        <end position="138"/>
    </location>
</feature>
<feature type="domain" description="STAS" evidence="2">
    <location>
        <begin position="18"/>
        <end position="118"/>
    </location>
</feature>
<dbReference type="PANTHER" id="PTHR33495:SF2">
    <property type="entry name" value="ANTI-SIGMA FACTOR ANTAGONIST TM_1081-RELATED"/>
    <property type="match status" value="1"/>
</dbReference>
<accession>A0A512D3X5</accession>
<dbReference type="InterPro" id="IPR002645">
    <property type="entry name" value="STAS_dom"/>
</dbReference>
<dbReference type="Pfam" id="PF01740">
    <property type="entry name" value="STAS"/>
    <property type="match status" value="1"/>
</dbReference>
<name>A0A512D3X5_9MICO</name>
<gene>
    <name evidence="3" type="ORF">TAE01_29750</name>
</gene>
<evidence type="ECO:0000259" key="2">
    <source>
        <dbReference type="PROSITE" id="PS50801"/>
    </source>
</evidence>
<dbReference type="CDD" id="cd07043">
    <property type="entry name" value="STAS_anti-anti-sigma_factors"/>
    <property type="match status" value="1"/>
</dbReference>
<dbReference type="RefSeq" id="WP_186815226.1">
    <property type="nucleotide sequence ID" value="NZ_BAAARO010000007.1"/>
</dbReference>
<evidence type="ECO:0000313" key="4">
    <source>
        <dbReference type="Proteomes" id="UP000321534"/>
    </source>
</evidence>
<proteinExistence type="predicted"/>
<dbReference type="Proteomes" id="UP000321534">
    <property type="component" value="Unassembled WGS sequence"/>
</dbReference>
<dbReference type="PANTHER" id="PTHR33495">
    <property type="entry name" value="ANTI-SIGMA FACTOR ANTAGONIST TM_1081-RELATED-RELATED"/>
    <property type="match status" value="1"/>
</dbReference>
<sequence length="155" mass="16222">MSELARVDTTRTGTTQHVSLTGELDLSNARALTDALAHAVPDDVTLVVLDLTGTTYVDSAAIASLFRLSQRLRDRRQDLRLVVPSGSPIRAVVELTRLGQVIPVDESAPGLTDAPTTYAAFPPPGAASQPPPTPPSVPTEPTSTVVDDDGGQRSG</sequence>
<dbReference type="SUPFAM" id="SSF52091">
    <property type="entry name" value="SpoIIaa-like"/>
    <property type="match status" value="1"/>
</dbReference>
<dbReference type="InterPro" id="IPR036513">
    <property type="entry name" value="STAS_dom_sf"/>
</dbReference>
<dbReference type="Gene3D" id="3.30.750.24">
    <property type="entry name" value="STAS domain"/>
    <property type="match status" value="1"/>
</dbReference>
<dbReference type="EMBL" id="BJYX01000017">
    <property type="protein sequence ID" value="GEO31165.1"/>
    <property type="molecule type" value="Genomic_DNA"/>
</dbReference>
<dbReference type="PROSITE" id="PS50801">
    <property type="entry name" value="STAS"/>
    <property type="match status" value="1"/>
</dbReference>
<dbReference type="GO" id="GO:0043856">
    <property type="term" value="F:anti-sigma factor antagonist activity"/>
    <property type="evidence" value="ECO:0007669"/>
    <property type="project" value="TreeGrafter"/>
</dbReference>
<comment type="caution">
    <text evidence="3">The sequence shown here is derived from an EMBL/GenBank/DDBJ whole genome shotgun (WGS) entry which is preliminary data.</text>
</comment>
<evidence type="ECO:0000256" key="1">
    <source>
        <dbReference type="SAM" id="MobiDB-lite"/>
    </source>
</evidence>